<sequence>MSESTNISDPLERFSKDPCAFRKALDKLNGVADGLWIFSMFVGSDTAFLKNPKPSSLRITIPRDKDWKQFGTFLQNDGYQIFGNARAPHGGVLFARQDRDELSLELDDKEDLDWKSSESLPAKTMRRVTSRGFGCFMTSKYAVLVCGLQPRSTDEDAIKEIRKSIVARYEAQPQGSAKERWTKLGDMIYSIVELGDVATERDSFNGFLSDTNVFSFLSALPR</sequence>
<keyword evidence="2" id="KW-1185">Reference proteome</keyword>
<comment type="caution">
    <text evidence="1">The sequence shown here is derived from an EMBL/GenBank/DDBJ whole genome shotgun (WGS) entry which is preliminary data.</text>
</comment>
<reference evidence="1" key="1">
    <citation type="submission" date="2018-03" db="EMBL/GenBank/DDBJ databases">
        <authorList>
            <person name="Guldener U."/>
        </authorList>
    </citation>
    <scope>NUCLEOTIDE SEQUENCE</scope>
</reference>
<evidence type="ECO:0000313" key="2">
    <source>
        <dbReference type="Proteomes" id="UP001187734"/>
    </source>
</evidence>
<dbReference type="Proteomes" id="UP001187734">
    <property type="component" value="Unassembled WGS sequence"/>
</dbReference>
<gene>
    <name evidence="1" type="ORF">FTOL_05168</name>
</gene>
<proteinExistence type="predicted"/>
<accession>A0AAE8SHC3</accession>
<protein>
    <submittedName>
        <fullName evidence="1">Uncharacterized protein</fullName>
    </submittedName>
</protein>
<evidence type="ECO:0000313" key="1">
    <source>
        <dbReference type="EMBL" id="SPJ75437.1"/>
    </source>
</evidence>
<dbReference type="AlphaFoldDB" id="A0AAE8SHC3"/>
<organism evidence="1 2">
    <name type="scientific">Fusarium torulosum</name>
    <dbReference type="NCBI Taxonomy" id="33205"/>
    <lineage>
        <taxon>Eukaryota</taxon>
        <taxon>Fungi</taxon>
        <taxon>Dikarya</taxon>
        <taxon>Ascomycota</taxon>
        <taxon>Pezizomycotina</taxon>
        <taxon>Sordariomycetes</taxon>
        <taxon>Hypocreomycetidae</taxon>
        <taxon>Hypocreales</taxon>
        <taxon>Nectriaceae</taxon>
        <taxon>Fusarium</taxon>
    </lineage>
</organism>
<dbReference type="EMBL" id="ONZP01000162">
    <property type="protein sequence ID" value="SPJ75437.1"/>
    <property type="molecule type" value="Genomic_DNA"/>
</dbReference>
<name>A0AAE8SHC3_9HYPO</name>